<keyword evidence="1" id="KW-0812">Transmembrane</keyword>
<keyword evidence="1" id="KW-0472">Membrane</keyword>
<sequence>MAGTARIHDHVLRLSRLVRRAALPAVSSIASLSGRLTLHLAPLMRGRSIGSGGTRGEVLLSRLLSYKMQSARARGHKASRRQPATPKKLRKLLLILRPESPVRHDDVGDVVADQLAKRVDVAPAPQRVRVRRLAAFHVPVQLFPVVAVVLVGLCVWAVDVRQTDG</sequence>
<evidence type="ECO:0000313" key="3">
    <source>
        <dbReference type="Proteomes" id="UP001363622"/>
    </source>
</evidence>
<accession>A0ABR1KYI0</accession>
<evidence type="ECO:0000313" key="2">
    <source>
        <dbReference type="EMBL" id="KAK7523911.1"/>
    </source>
</evidence>
<proteinExistence type="predicted"/>
<evidence type="ECO:0000256" key="1">
    <source>
        <dbReference type="SAM" id="Phobius"/>
    </source>
</evidence>
<feature type="transmembrane region" description="Helical" evidence="1">
    <location>
        <begin position="133"/>
        <end position="158"/>
    </location>
</feature>
<reference evidence="2 3" key="1">
    <citation type="submission" date="2024-04" db="EMBL/GenBank/DDBJ databases">
        <title>Phyllosticta paracitricarpa is synonymous to the EU quarantine fungus P. citricarpa based on phylogenomic analyses.</title>
        <authorList>
            <consortium name="Lawrence Berkeley National Laboratory"/>
            <person name="Van Ingen-Buijs V.A."/>
            <person name="Van Westerhoven A.C."/>
            <person name="Haridas S."/>
            <person name="Skiadas P."/>
            <person name="Martin F."/>
            <person name="Groenewald J.Z."/>
            <person name="Crous P.W."/>
            <person name="Seidl M.F."/>
        </authorList>
    </citation>
    <scope>NUCLEOTIDE SEQUENCE [LARGE SCALE GENOMIC DNA]</scope>
    <source>
        <strain evidence="2 3">CBS 123371</strain>
    </source>
</reference>
<comment type="caution">
    <text evidence="2">The sequence shown here is derived from an EMBL/GenBank/DDBJ whole genome shotgun (WGS) entry which is preliminary data.</text>
</comment>
<keyword evidence="1" id="KW-1133">Transmembrane helix</keyword>
<organism evidence="2 3">
    <name type="scientific">Phyllosticta citriasiana</name>
    <dbReference type="NCBI Taxonomy" id="595635"/>
    <lineage>
        <taxon>Eukaryota</taxon>
        <taxon>Fungi</taxon>
        <taxon>Dikarya</taxon>
        <taxon>Ascomycota</taxon>
        <taxon>Pezizomycotina</taxon>
        <taxon>Dothideomycetes</taxon>
        <taxon>Dothideomycetes incertae sedis</taxon>
        <taxon>Botryosphaeriales</taxon>
        <taxon>Phyllostictaceae</taxon>
        <taxon>Phyllosticta</taxon>
    </lineage>
</organism>
<protein>
    <submittedName>
        <fullName evidence="2">Uncharacterized protein</fullName>
    </submittedName>
</protein>
<dbReference type="Proteomes" id="UP001363622">
    <property type="component" value="Unassembled WGS sequence"/>
</dbReference>
<gene>
    <name evidence="2" type="ORF">IWZ03DRAFT_365870</name>
</gene>
<name>A0ABR1KYI0_9PEZI</name>
<keyword evidence="3" id="KW-1185">Reference proteome</keyword>
<dbReference type="EMBL" id="JBBPHU010000001">
    <property type="protein sequence ID" value="KAK7523911.1"/>
    <property type="molecule type" value="Genomic_DNA"/>
</dbReference>